<dbReference type="Gene3D" id="3.40.50.300">
    <property type="entry name" value="P-loop containing nucleotide triphosphate hydrolases"/>
    <property type="match status" value="1"/>
</dbReference>
<keyword evidence="1" id="KW-0547">Nucleotide-binding</keyword>
<dbReference type="GO" id="GO:0016787">
    <property type="term" value="F:hydrolase activity"/>
    <property type="evidence" value="ECO:0007669"/>
    <property type="project" value="UniProtKB-KW"/>
</dbReference>
<evidence type="ECO:0000313" key="6">
    <source>
        <dbReference type="EMBL" id="PNX94104.1"/>
    </source>
</evidence>
<evidence type="ECO:0000256" key="4">
    <source>
        <dbReference type="ARBA" id="ARBA00022840"/>
    </source>
</evidence>
<evidence type="ECO:0000256" key="1">
    <source>
        <dbReference type="ARBA" id="ARBA00022741"/>
    </source>
</evidence>
<evidence type="ECO:0000256" key="3">
    <source>
        <dbReference type="ARBA" id="ARBA00022806"/>
    </source>
</evidence>
<dbReference type="InterPro" id="IPR027417">
    <property type="entry name" value="P-loop_NTPase"/>
</dbReference>
<feature type="compositionally biased region" description="Basic and acidic residues" evidence="5">
    <location>
        <begin position="65"/>
        <end position="92"/>
    </location>
</feature>
<feature type="compositionally biased region" description="Basic residues" evidence="5">
    <location>
        <begin position="10"/>
        <end position="21"/>
    </location>
</feature>
<evidence type="ECO:0000313" key="7">
    <source>
        <dbReference type="Proteomes" id="UP000236291"/>
    </source>
</evidence>
<feature type="region of interest" description="Disordered" evidence="5">
    <location>
        <begin position="1"/>
        <end position="28"/>
    </location>
</feature>
<sequence>MAKGDDSILKKRNKKIRKRLSGKTDKTTVSAKIAAVIAAKKRRKAGKRRICEGMCFSLPSLDDPFNDRRGKPEFKKKEEPEKKKPFQKEKALPVKGKSAPSGKGAVRQSISHKLNQQTGNDDTNNKSHSEKDNEISDFPSKFVFWCLSAIENALRHDDAYTDGEGNSFFLNSWGLEFSKCFPTGKDLMDTGGTFATTEQIAWMVSAAADTFVRKEKQGVSIDTPFLLFLVPSEKKAAQVRTVCKPLKSVGIHTVSIHPGASLDHQIQGLKSCEPEFLISTPERLLELVSMKAIDISGVSMLPSEMIQTVLLVQEMWFPVYYTQHTGYKCLACSPILSPLFPSPSFSPPAPIYTPSAPPSPLRLAPILNYLVVQMFNNPFHWYPPIPLHHKSL</sequence>
<keyword evidence="3 6" id="KW-0347">Helicase</keyword>
<dbReference type="STRING" id="57577.A0A2K3MTQ0"/>
<evidence type="ECO:0000256" key="2">
    <source>
        <dbReference type="ARBA" id="ARBA00022801"/>
    </source>
</evidence>
<reference evidence="6 7" key="1">
    <citation type="journal article" date="2014" name="Am. J. Bot.">
        <title>Genome assembly and annotation for red clover (Trifolium pratense; Fabaceae).</title>
        <authorList>
            <person name="Istvanek J."/>
            <person name="Jaros M."/>
            <person name="Krenek A."/>
            <person name="Repkova J."/>
        </authorList>
    </citation>
    <scope>NUCLEOTIDE SEQUENCE [LARGE SCALE GENOMIC DNA]</scope>
    <source>
        <strain evidence="7">cv. Tatra</strain>
        <tissue evidence="6">Young leaves</tissue>
    </source>
</reference>
<gene>
    <name evidence="6" type="ORF">L195_g017271</name>
</gene>
<dbReference type="GO" id="GO:0004386">
    <property type="term" value="F:helicase activity"/>
    <property type="evidence" value="ECO:0007669"/>
    <property type="project" value="UniProtKB-KW"/>
</dbReference>
<name>A0A2K3MTQ0_TRIPR</name>
<dbReference type="GO" id="GO:0005524">
    <property type="term" value="F:ATP binding"/>
    <property type="evidence" value="ECO:0007669"/>
    <property type="project" value="UniProtKB-KW"/>
</dbReference>
<dbReference type="AlphaFoldDB" id="A0A2K3MTQ0"/>
<keyword evidence="2" id="KW-0378">Hydrolase</keyword>
<keyword evidence="4" id="KW-0067">ATP-binding</keyword>
<organism evidence="6 7">
    <name type="scientific">Trifolium pratense</name>
    <name type="common">Red clover</name>
    <dbReference type="NCBI Taxonomy" id="57577"/>
    <lineage>
        <taxon>Eukaryota</taxon>
        <taxon>Viridiplantae</taxon>
        <taxon>Streptophyta</taxon>
        <taxon>Embryophyta</taxon>
        <taxon>Tracheophyta</taxon>
        <taxon>Spermatophyta</taxon>
        <taxon>Magnoliopsida</taxon>
        <taxon>eudicotyledons</taxon>
        <taxon>Gunneridae</taxon>
        <taxon>Pentapetalae</taxon>
        <taxon>rosids</taxon>
        <taxon>fabids</taxon>
        <taxon>Fabales</taxon>
        <taxon>Fabaceae</taxon>
        <taxon>Papilionoideae</taxon>
        <taxon>50 kb inversion clade</taxon>
        <taxon>NPAAA clade</taxon>
        <taxon>Hologalegina</taxon>
        <taxon>IRL clade</taxon>
        <taxon>Trifolieae</taxon>
        <taxon>Trifolium</taxon>
    </lineage>
</organism>
<feature type="region of interest" description="Disordered" evidence="5">
    <location>
        <begin position="60"/>
        <end position="134"/>
    </location>
</feature>
<dbReference type="SUPFAM" id="SSF52540">
    <property type="entry name" value="P-loop containing nucleoside triphosphate hydrolases"/>
    <property type="match status" value="1"/>
</dbReference>
<protein>
    <submittedName>
        <fullName evidence="6">Pre-mRNA-processing ATP-dependent RNA helicase prp5-like protein</fullName>
    </submittedName>
</protein>
<dbReference type="PANTHER" id="PTHR47960">
    <property type="entry name" value="DEAD-BOX ATP-DEPENDENT RNA HELICASE 50"/>
    <property type="match status" value="1"/>
</dbReference>
<evidence type="ECO:0000256" key="5">
    <source>
        <dbReference type="SAM" id="MobiDB-lite"/>
    </source>
</evidence>
<proteinExistence type="predicted"/>
<accession>A0A2K3MTQ0</accession>
<comment type="caution">
    <text evidence="6">The sequence shown here is derived from an EMBL/GenBank/DDBJ whole genome shotgun (WGS) entry which is preliminary data.</text>
</comment>
<reference evidence="6 7" key="2">
    <citation type="journal article" date="2017" name="Front. Plant Sci.">
        <title>Gene Classification and Mining of Molecular Markers Useful in Red Clover (Trifolium pratense) Breeding.</title>
        <authorList>
            <person name="Istvanek J."/>
            <person name="Dluhosova J."/>
            <person name="Dluhos P."/>
            <person name="Patkova L."/>
            <person name="Nedelnik J."/>
            <person name="Repkova J."/>
        </authorList>
    </citation>
    <scope>NUCLEOTIDE SEQUENCE [LARGE SCALE GENOMIC DNA]</scope>
    <source>
        <strain evidence="7">cv. Tatra</strain>
        <tissue evidence="6">Young leaves</tissue>
    </source>
</reference>
<dbReference type="Proteomes" id="UP000236291">
    <property type="component" value="Unassembled WGS sequence"/>
</dbReference>
<dbReference type="EMBL" id="ASHM01012154">
    <property type="protein sequence ID" value="PNX94104.1"/>
    <property type="molecule type" value="Genomic_DNA"/>
</dbReference>
<feature type="compositionally biased region" description="Basic and acidic residues" evidence="5">
    <location>
        <begin position="123"/>
        <end position="134"/>
    </location>
</feature>
<feature type="compositionally biased region" description="Polar residues" evidence="5">
    <location>
        <begin position="108"/>
        <end position="122"/>
    </location>
</feature>